<dbReference type="RefSeq" id="WP_043915665.1">
    <property type="nucleotide sequence ID" value="NZ_JXZB01000004.1"/>
</dbReference>
<dbReference type="OrthoDB" id="3400812at2"/>
<evidence type="ECO:0000313" key="2">
    <source>
        <dbReference type="EMBL" id="KIQ63308.1"/>
    </source>
</evidence>
<evidence type="ECO:0000256" key="1">
    <source>
        <dbReference type="SAM" id="MobiDB-lite"/>
    </source>
</evidence>
<keyword evidence="3" id="KW-1185">Reference proteome</keyword>
<dbReference type="SUPFAM" id="SSF51338">
    <property type="entry name" value="Composite domain of metallo-dependent hydrolases"/>
    <property type="match status" value="1"/>
</dbReference>
<name>A0A0D0PXH9_KITGR</name>
<evidence type="ECO:0000313" key="3">
    <source>
        <dbReference type="Proteomes" id="UP000032066"/>
    </source>
</evidence>
<dbReference type="GO" id="GO:0016810">
    <property type="term" value="F:hydrolase activity, acting on carbon-nitrogen (but not peptide) bonds"/>
    <property type="evidence" value="ECO:0007669"/>
    <property type="project" value="InterPro"/>
</dbReference>
<protein>
    <recommendedName>
        <fullName evidence="4">Amidohydrolase-related domain-containing protein</fullName>
    </recommendedName>
</protein>
<dbReference type="EMBL" id="JXZB01000004">
    <property type="protein sequence ID" value="KIQ63308.1"/>
    <property type="molecule type" value="Genomic_DNA"/>
</dbReference>
<organism evidence="2 3">
    <name type="scientific">Kitasatospora griseola</name>
    <name type="common">Streptomyces griseolosporeus</name>
    <dbReference type="NCBI Taxonomy" id="2064"/>
    <lineage>
        <taxon>Bacteria</taxon>
        <taxon>Bacillati</taxon>
        <taxon>Actinomycetota</taxon>
        <taxon>Actinomycetes</taxon>
        <taxon>Kitasatosporales</taxon>
        <taxon>Streptomycetaceae</taxon>
        <taxon>Kitasatospora</taxon>
    </lineage>
</organism>
<comment type="caution">
    <text evidence="2">The sequence shown here is derived from an EMBL/GenBank/DDBJ whole genome shotgun (WGS) entry which is preliminary data.</text>
</comment>
<evidence type="ECO:0008006" key="4">
    <source>
        <dbReference type="Google" id="ProtNLM"/>
    </source>
</evidence>
<accession>A0A0D0PXH9</accession>
<dbReference type="STRING" id="2064.TR51_31890"/>
<dbReference type="InterPro" id="IPR011059">
    <property type="entry name" value="Metal-dep_hydrolase_composite"/>
</dbReference>
<feature type="region of interest" description="Disordered" evidence="1">
    <location>
        <begin position="75"/>
        <end position="95"/>
    </location>
</feature>
<proteinExistence type="predicted"/>
<dbReference type="PATRIC" id="fig|2064.6.peg.6756"/>
<sequence>MLTLHRARLVLADPTAPPLVDGAVLVAGATVAEIGPFSELAGRPARVREWDGVLVPGLVNRHGRWLLECAYHPDPREESGDQPLAPPDELTDERWGGSARRGLQRMLAFGATAVTGPFDRPSVRTAATRSGLHVLPGDGTPGALDPLDGRPLGTAVHRALTAGGAADFAVFDARTLEDVERGAGCLATVLGGRLLHRRR</sequence>
<reference evidence="2 3" key="1">
    <citation type="submission" date="2015-02" db="EMBL/GenBank/DDBJ databases">
        <title>Draft genome sequence of Kitasatospora griseola MF730-N6, a bafilomycin, terpentecin and satosporin producer.</title>
        <authorList>
            <person name="Arens J.C."/>
            <person name="Haltli B."/>
            <person name="Kerr R.G."/>
        </authorList>
    </citation>
    <scope>NUCLEOTIDE SEQUENCE [LARGE SCALE GENOMIC DNA]</scope>
    <source>
        <strain evidence="2 3">MF730-N6</strain>
    </source>
</reference>
<dbReference type="Proteomes" id="UP000032066">
    <property type="component" value="Unassembled WGS sequence"/>
</dbReference>
<dbReference type="Gene3D" id="2.30.40.10">
    <property type="entry name" value="Urease, subunit C, domain 1"/>
    <property type="match status" value="1"/>
</dbReference>
<dbReference type="AlphaFoldDB" id="A0A0D0PXH9"/>
<gene>
    <name evidence="2" type="ORF">TR51_31890</name>
</gene>